<comment type="subcellular location">
    <subcellularLocation>
        <location evidence="1">Membrane</location>
        <topology evidence="1">Multi-pass membrane protein</topology>
    </subcellularLocation>
</comment>
<dbReference type="EMBL" id="NHSD01000208">
    <property type="protein sequence ID" value="MBK5927138.1"/>
    <property type="molecule type" value="Genomic_DNA"/>
</dbReference>
<name>A0A934TLB8_9RHOB</name>
<feature type="transmembrane region" description="Helical" evidence="5">
    <location>
        <begin position="120"/>
        <end position="137"/>
    </location>
</feature>
<evidence type="ECO:0000256" key="4">
    <source>
        <dbReference type="ARBA" id="ARBA00023136"/>
    </source>
</evidence>
<keyword evidence="7" id="KW-1185">Reference proteome</keyword>
<keyword evidence="2 5" id="KW-0812">Transmembrane</keyword>
<comment type="caution">
    <text evidence="6">The sequence shown here is derived from an EMBL/GenBank/DDBJ whole genome shotgun (WGS) entry which is preliminary data.</text>
</comment>
<gene>
    <name evidence="6" type="ORF">CCR87_07260</name>
</gene>
<proteinExistence type="predicted"/>
<evidence type="ECO:0000256" key="3">
    <source>
        <dbReference type="ARBA" id="ARBA00022989"/>
    </source>
</evidence>
<feature type="transmembrane region" description="Helical" evidence="5">
    <location>
        <begin position="33"/>
        <end position="54"/>
    </location>
</feature>
<dbReference type="Proteomes" id="UP000706333">
    <property type="component" value="Unassembled WGS sequence"/>
</dbReference>
<keyword evidence="4 5" id="KW-0472">Membrane</keyword>
<feature type="transmembrane region" description="Helical" evidence="5">
    <location>
        <begin position="219"/>
        <end position="240"/>
    </location>
</feature>
<dbReference type="RefSeq" id="WP_201156906.1">
    <property type="nucleotide sequence ID" value="NZ_NHSD01000208.1"/>
</dbReference>
<dbReference type="InterPro" id="IPR037185">
    <property type="entry name" value="EmrE-like"/>
</dbReference>
<feature type="transmembrane region" description="Helical" evidence="5">
    <location>
        <begin position="92"/>
        <end position="113"/>
    </location>
</feature>
<reference evidence="6" key="1">
    <citation type="submission" date="2017-05" db="EMBL/GenBank/DDBJ databases">
        <authorList>
            <person name="Imhoff J.F."/>
            <person name="Rahn T."/>
            <person name="Kuenzel S."/>
            <person name="Neulinger S.C."/>
        </authorList>
    </citation>
    <scope>NUCLEOTIDE SEQUENCE</scope>
    <source>
        <strain evidence="6">LMG 28126</strain>
    </source>
</reference>
<evidence type="ECO:0000256" key="2">
    <source>
        <dbReference type="ARBA" id="ARBA00022692"/>
    </source>
</evidence>
<evidence type="ECO:0008006" key="8">
    <source>
        <dbReference type="Google" id="ProtNLM"/>
    </source>
</evidence>
<feature type="transmembrane region" description="Helical" evidence="5">
    <location>
        <begin position="175"/>
        <end position="199"/>
    </location>
</feature>
<keyword evidence="3 5" id="KW-1133">Transmembrane helix</keyword>
<reference evidence="6" key="2">
    <citation type="journal article" date="2020" name="Microorganisms">
        <title>Osmotic Adaptation and Compatible Solute Biosynthesis of Phototrophic Bacteria as Revealed from Genome Analyses.</title>
        <authorList>
            <person name="Imhoff J.F."/>
            <person name="Rahn T."/>
            <person name="Kunzel S."/>
            <person name="Keller A."/>
            <person name="Neulinger S.C."/>
        </authorList>
    </citation>
    <scope>NUCLEOTIDE SEQUENCE</scope>
    <source>
        <strain evidence="6">LMG 28126</strain>
    </source>
</reference>
<dbReference type="SUPFAM" id="SSF103481">
    <property type="entry name" value="Multidrug resistance efflux transporter EmrE"/>
    <property type="match status" value="2"/>
</dbReference>
<feature type="transmembrane region" description="Helical" evidence="5">
    <location>
        <begin position="143"/>
        <end position="163"/>
    </location>
</feature>
<feature type="transmembrane region" description="Helical" evidence="5">
    <location>
        <begin position="276"/>
        <end position="294"/>
    </location>
</feature>
<protein>
    <recommendedName>
        <fullName evidence="8">EamA-like transporter family protein</fullName>
    </recommendedName>
</protein>
<sequence length="301" mass="31262">MQARAAAMIALGMGTIALVDNWVRLVTPEMGLWQYQLLRALVCAALLLGVAPVMGWRLRLVRPWAVWLRSAVAALAVMLYFGALAVMTISQAGAGMFTAPVFVLVISVLAFGLPVGPVRSLAVAMGFAGVLVVLRPWGAGGLAVWAAALAVSAGVCHAAGAVLTRQLCAEEPTAGMTLVHFTALGLWGALGLVAVTVLAPEVAPGPEGWFARGWVWPSAAALGWTAANAVGSTVAMGLVIRAYQIAEASRIAVFEYSFLPLAALWAWVLFGDLPDVATALGTGLIVAAGTLILWRTPATRP</sequence>
<evidence type="ECO:0000313" key="7">
    <source>
        <dbReference type="Proteomes" id="UP000706333"/>
    </source>
</evidence>
<dbReference type="PANTHER" id="PTHR22911">
    <property type="entry name" value="ACYL-MALONYL CONDENSING ENZYME-RELATED"/>
    <property type="match status" value="1"/>
</dbReference>
<organism evidence="6 7">
    <name type="scientific">Rhodobaculum claviforme</name>
    <dbReference type="NCBI Taxonomy" id="1549854"/>
    <lineage>
        <taxon>Bacteria</taxon>
        <taxon>Pseudomonadati</taxon>
        <taxon>Pseudomonadota</taxon>
        <taxon>Alphaproteobacteria</taxon>
        <taxon>Rhodobacterales</taxon>
        <taxon>Paracoccaceae</taxon>
        <taxon>Rhodobaculum</taxon>
    </lineage>
</organism>
<dbReference type="AlphaFoldDB" id="A0A934TLB8"/>
<feature type="transmembrane region" description="Helical" evidence="5">
    <location>
        <begin position="252"/>
        <end position="270"/>
    </location>
</feature>
<evidence type="ECO:0000256" key="1">
    <source>
        <dbReference type="ARBA" id="ARBA00004141"/>
    </source>
</evidence>
<evidence type="ECO:0000313" key="6">
    <source>
        <dbReference type="EMBL" id="MBK5927138.1"/>
    </source>
</evidence>
<evidence type="ECO:0000256" key="5">
    <source>
        <dbReference type="SAM" id="Phobius"/>
    </source>
</evidence>
<dbReference type="PANTHER" id="PTHR22911:SF6">
    <property type="entry name" value="SOLUTE CARRIER FAMILY 35 MEMBER G1"/>
    <property type="match status" value="1"/>
</dbReference>
<accession>A0A934TLB8</accession>
<feature type="transmembrane region" description="Helical" evidence="5">
    <location>
        <begin position="66"/>
        <end position="86"/>
    </location>
</feature>
<dbReference type="GO" id="GO:0016020">
    <property type="term" value="C:membrane"/>
    <property type="evidence" value="ECO:0007669"/>
    <property type="project" value="UniProtKB-SubCell"/>
</dbReference>